<dbReference type="AlphaFoldDB" id="A0A9W6LVU3"/>
<feature type="chain" id="PRO_5040972043" description="GerMN domain-containing protein" evidence="2">
    <location>
        <begin position="21"/>
        <end position="567"/>
    </location>
</feature>
<dbReference type="PROSITE" id="PS51257">
    <property type="entry name" value="PROKAR_LIPOPROTEIN"/>
    <property type="match status" value="1"/>
</dbReference>
<keyword evidence="2" id="KW-0732">Signal</keyword>
<evidence type="ECO:0000313" key="5">
    <source>
        <dbReference type="Proteomes" id="UP001142462"/>
    </source>
</evidence>
<dbReference type="InterPro" id="IPR059026">
    <property type="entry name" value="LpqB_N"/>
</dbReference>
<name>A0A9W6LVU3_9MICO</name>
<dbReference type="SUPFAM" id="SSF63829">
    <property type="entry name" value="Calcium-dependent phosphotriesterase"/>
    <property type="match status" value="1"/>
</dbReference>
<comment type="caution">
    <text evidence="4">The sequence shown here is derived from an EMBL/GenBank/DDBJ whole genome shotgun (WGS) entry which is preliminary data.</text>
</comment>
<dbReference type="RefSeq" id="WP_271172812.1">
    <property type="nucleotide sequence ID" value="NZ_BSEJ01000004.1"/>
</dbReference>
<protein>
    <recommendedName>
        <fullName evidence="3">GerMN domain-containing protein</fullName>
    </recommendedName>
</protein>
<reference evidence="4" key="2">
    <citation type="submission" date="2023-01" db="EMBL/GenBank/DDBJ databases">
        <authorList>
            <person name="Sun Q."/>
            <person name="Evtushenko L."/>
        </authorList>
    </citation>
    <scope>NUCLEOTIDE SEQUENCE</scope>
    <source>
        <strain evidence="4">VKM Ac-1020</strain>
    </source>
</reference>
<dbReference type="Pfam" id="PF25976">
    <property type="entry name" value="LpqB_N"/>
    <property type="match status" value="1"/>
</dbReference>
<organism evidence="4 5">
    <name type="scientific">Microbacterium barkeri</name>
    <dbReference type="NCBI Taxonomy" id="33917"/>
    <lineage>
        <taxon>Bacteria</taxon>
        <taxon>Bacillati</taxon>
        <taxon>Actinomycetota</taxon>
        <taxon>Actinomycetes</taxon>
        <taxon>Micrococcales</taxon>
        <taxon>Microbacteriaceae</taxon>
        <taxon>Microbacterium</taxon>
    </lineage>
</organism>
<gene>
    <name evidence="4" type="ORF">GCM10017576_12330</name>
</gene>
<evidence type="ECO:0000259" key="3">
    <source>
        <dbReference type="SMART" id="SM00909"/>
    </source>
</evidence>
<reference evidence="4" key="1">
    <citation type="journal article" date="2014" name="Int. J. Syst. Evol. Microbiol.">
        <title>Complete genome sequence of Corynebacterium casei LMG S-19264T (=DSM 44701T), isolated from a smear-ripened cheese.</title>
        <authorList>
            <consortium name="US DOE Joint Genome Institute (JGI-PGF)"/>
            <person name="Walter F."/>
            <person name="Albersmeier A."/>
            <person name="Kalinowski J."/>
            <person name="Ruckert C."/>
        </authorList>
    </citation>
    <scope>NUCLEOTIDE SEQUENCE</scope>
    <source>
        <strain evidence="4">VKM Ac-1020</strain>
    </source>
</reference>
<evidence type="ECO:0000256" key="2">
    <source>
        <dbReference type="SAM" id="SignalP"/>
    </source>
</evidence>
<dbReference type="Proteomes" id="UP001142462">
    <property type="component" value="Unassembled WGS sequence"/>
</dbReference>
<feature type="signal peptide" evidence="2">
    <location>
        <begin position="1"/>
        <end position="20"/>
    </location>
</feature>
<keyword evidence="5" id="KW-1185">Reference proteome</keyword>
<feature type="domain" description="GerMN" evidence="3">
    <location>
        <begin position="208"/>
        <end position="298"/>
    </location>
</feature>
<sequence length="567" mass="59567">MTRLRRVLAALVLVPALALAACSGLPMSGPVSVGNAPGDVVEDVTGGSYDAESPRPGDSPQEIVDGFLRASISPEQSWATAREYLSDDLADTWNPVASVTIDTTDDREVSEVSASEDAASVSAEVHGEAVVDSDGRYRLIADGTTSLSFELARDAEGEWRIVSAPDGIVLDRLFFRELYAAHDLAYFDATWRHIVPDRRWFLTLQHAPTRIVQKLVEGAPSDWLAPGVETAFTDDVQLASGTIEVDADRVAHVELTDAAGADDETLSRMRAQLEQSLASTDVREVALTVEGQEVDVPAAPVASTRIDSRALVLTDDGFGYLSGGEVVAVDGMSEVLSDFPEDIASVAMSADQQIAAVGLADGRVMRVTADDHPSEIDAGGTAIAPALDPHGWIWTVRPGDPRSLTAWSADLEPTPMTGGWTDVSRVTAIDVSRDGARIAAIVAIGDEQWVIVSAIERDFDGAPLSVGAPTRIAQLRMPGIDLAWIDDSTVGIAAGGTDSAQLIQQPIGAPGTTATAPLNVVAVGAGNQDSPVRLLTSEGSLLVMRGRNPTESAKGVDVLATQLGLPG</sequence>
<proteinExistence type="predicted"/>
<dbReference type="EMBL" id="BSEJ01000004">
    <property type="protein sequence ID" value="GLJ61104.1"/>
    <property type="molecule type" value="Genomic_DNA"/>
</dbReference>
<dbReference type="InterPro" id="IPR018910">
    <property type="entry name" value="LpqB_C"/>
</dbReference>
<evidence type="ECO:0000256" key="1">
    <source>
        <dbReference type="SAM" id="MobiDB-lite"/>
    </source>
</evidence>
<accession>A0A9W6LVU3</accession>
<dbReference type="SMART" id="SM00909">
    <property type="entry name" value="Germane"/>
    <property type="match status" value="1"/>
</dbReference>
<dbReference type="Pfam" id="PF10647">
    <property type="entry name" value="Gmad1"/>
    <property type="match status" value="1"/>
</dbReference>
<evidence type="ECO:0000313" key="4">
    <source>
        <dbReference type="EMBL" id="GLJ61104.1"/>
    </source>
</evidence>
<dbReference type="InterPro" id="IPR019606">
    <property type="entry name" value="GerMN"/>
</dbReference>
<dbReference type="Pfam" id="PF10646">
    <property type="entry name" value="Germane"/>
    <property type="match status" value="1"/>
</dbReference>
<feature type="region of interest" description="Disordered" evidence="1">
    <location>
        <begin position="38"/>
        <end position="61"/>
    </location>
</feature>